<comment type="caution">
    <text evidence="4">The sequence shown here is derived from an EMBL/GenBank/DDBJ whole genome shotgun (WGS) entry which is preliminary data.</text>
</comment>
<organism evidence="4 5">
    <name type="scientific">Orbilia brochopaga</name>
    <dbReference type="NCBI Taxonomy" id="3140254"/>
    <lineage>
        <taxon>Eukaryota</taxon>
        <taxon>Fungi</taxon>
        <taxon>Dikarya</taxon>
        <taxon>Ascomycota</taxon>
        <taxon>Pezizomycotina</taxon>
        <taxon>Orbiliomycetes</taxon>
        <taxon>Orbiliales</taxon>
        <taxon>Orbiliaceae</taxon>
        <taxon>Orbilia</taxon>
    </lineage>
</organism>
<dbReference type="PANTHER" id="PTHR14015:SF2">
    <property type="entry name" value="OPIOID GROWTH FACTOR RECEPTOR (OGFR) CONSERVED DOMAIN-CONTAINING PROTEIN"/>
    <property type="match status" value="1"/>
</dbReference>
<dbReference type="InterPro" id="IPR039574">
    <property type="entry name" value="OGFr"/>
</dbReference>
<dbReference type="EMBL" id="JAVHNQ010000005">
    <property type="protein sequence ID" value="KAK6346981.1"/>
    <property type="molecule type" value="Genomic_DNA"/>
</dbReference>
<gene>
    <name evidence="4" type="ORF">TWF696_007074</name>
</gene>
<dbReference type="PANTHER" id="PTHR14015">
    <property type="entry name" value="OPIOID GROWTH FACTOR RECEPTOR OGFR ZETA-TYPE OPIOID RECEPTOR"/>
    <property type="match status" value="1"/>
</dbReference>
<feature type="region of interest" description="Disordered" evidence="2">
    <location>
        <begin position="1"/>
        <end position="64"/>
    </location>
</feature>
<feature type="compositionally biased region" description="Basic and acidic residues" evidence="2">
    <location>
        <begin position="30"/>
        <end position="47"/>
    </location>
</feature>
<proteinExistence type="inferred from homology"/>
<name>A0AAV9UR71_9PEZI</name>
<comment type="similarity">
    <text evidence="1">Belongs to the opioid growth factor receptor family.</text>
</comment>
<evidence type="ECO:0000313" key="4">
    <source>
        <dbReference type="EMBL" id="KAK6346981.1"/>
    </source>
</evidence>
<accession>A0AAV9UR71</accession>
<dbReference type="Proteomes" id="UP001375240">
    <property type="component" value="Unassembled WGS sequence"/>
</dbReference>
<keyword evidence="5" id="KW-1185">Reference proteome</keyword>
<dbReference type="GO" id="GO:0140625">
    <property type="term" value="F:opioid growth factor receptor activity"/>
    <property type="evidence" value="ECO:0007669"/>
    <property type="project" value="InterPro"/>
</dbReference>
<evidence type="ECO:0000313" key="5">
    <source>
        <dbReference type="Proteomes" id="UP001375240"/>
    </source>
</evidence>
<evidence type="ECO:0000256" key="1">
    <source>
        <dbReference type="ARBA" id="ARBA00010365"/>
    </source>
</evidence>
<feature type="domain" description="Opioid growth factor receptor (OGFr) conserved" evidence="3">
    <location>
        <begin position="90"/>
        <end position="215"/>
    </location>
</feature>
<dbReference type="AlphaFoldDB" id="A0AAV9UR71"/>
<dbReference type="InterPro" id="IPR006757">
    <property type="entry name" value="OGF_rcpt"/>
</dbReference>
<dbReference type="GO" id="GO:0016020">
    <property type="term" value="C:membrane"/>
    <property type="evidence" value="ECO:0007669"/>
    <property type="project" value="InterPro"/>
</dbReference>
<sequence length="274" mass="31722">MQRDSHIPTERPFLSPNMEAELPPTADSNRISEGERQQEREGSEEPKGGQQSELAKPTEPLPLPPIISFYQGGRDFRGRTLDEILNWPDSKLEYNHDYIQLLFPLPERSNFMLHPASRLDDAAMDLFKKDHRLRAGMRTALARMLRFFGFDCDIVNLKDDDGDEDENEPGDQRLCNIVPNPERFPRAARNWMNSHNDLRITRIIRCLRCCGLEAEAQSFYRALKTLYVNRIGYPRKISNRTFVYWTRAARRDLAIPPDMSDAEAVEKYGHLATN</sequence>
<evidence type="ECO:0000259" key="3">
    <source>
        <dbReference type="Pfam" id="PF04664"/>
    </source>
</evidence>
<reference evidence="4 5" key="1">
    <citation type="submission" date="2019-10" db="EMBL/GenBank/DDBJ databases">
        <authorList>
            <person name="Palmer J.M."/>
        </authorList>
    </citation>
    <scope>NUCLEOTIDE SEQUENCE [LARGE SCALE GENOMIC DNA]</scope>
    <source>
        <strain evidence="4 5">TWF696</strain>
    </source>
</reference>
<dbReference type="Pfam" id="PF04664">
    <property type="entry name" value="OGFr_N"/>
    <property type="match status" value="1"/>
</dbReference>
<evidence type="ECO:0000256" key="2">
    <source>
        <dbReference type="SAM" id="MobiDB-lite"/>
    </source>
</evidence>
<protein>
    <recommendedName>
        <fullName evidence="3">Opioid growth factor receptor (OGFr) conserved domain-containing protein</fullName>
    </recommendedName>
</protein>